<organism evidence="2 3">
    <name type="scientific">Streptomyces minutiscleroticus</name>
    <dbReference type="NCBI Taxonomy" id="68238"/>
    <lineage>
        <taxon>Bacteria</taxon>
        <taxon>Bacillati</taxon>
        <taxon>Actinomycetota</taxon>
        <taxon>Actinomycetes</taxon>
        <taxon>Kitasatosporales</taxon>
        <taxon>Streptomycetaceae</taxon>
        <taxon>Streptomyces</taxon>
    </lineage>
</organism>
<dbReference type="EMBL" id="BMVU01000036">
    <property type="protein sequence ID" value="GGX96430.1"/>
    <property type="molecule type" value="Genomic_DNA"/>
</dbReference>
<evidence type="ECO:0000313" key="3">
    <source>
        <dbReference type="Proteomes" id="UP000619244"/>
    </source>
</evidence>
<comment type="caution">
    <text evidence="2">The sequence shown here is derived from an EMBL/GenBank/DDBJ whole genome shotgun (WGS) entry which is preliminary data.</text>
</comment>
<keyword evidence="3" id="KW-1185">Reference proteome</keyword>
<gene>
    <name evidence="2" type="ORF">GCM10010358_57790</name>
</gene>
<dbReference type="RefSeq" id="WP_190193264.1">
    <property type="nucleotide sequence ID" value="NZ_BMVU01000036.1"/>
</dbReference>
<keyword evidence="1" id="KW-0472">Membrane</keyword>
<reference evidence="2" key="2">
    <citation type="submission" date="2020-09" db="EMBL/GenBank/DDBJ databases">
        <authorList>
            <person name="Sun Q."/>
            <person name="Ohkuma M."/>
        </authorList>
    </citation>
    <scope>NUCLEOTIDE SEQUENCE</scope>
    <source>
        <strain evidence="2">JCM 4790</strain>
    </source>
</reference>
<feature type="transmembrane region" description="Helical" evidence="1">
    <location>
        <begin position="37"/>
        <end position="62"/>
    </location>
</feature>
<dbReference type="AlphaFoldDB" id="A0A918U5U2"/>
<dbReference type="Proteomes" id="UP000619244">
    <property type="component" value="Unassembled WGS sequence"/>
</dbReference>
<feature type="transmembrane region" description="Helical" evidence="1">
    <location>
        <begin position="69"/>
        <end position="91"/>
    </location>
</feature>
<sequence>MSTVLKRAYLLAVVVLGLVNAVGVVDPDVMFALCLALTLPCSLFTAGVLFYGVAPLLAFLGVPSAAAQFVVDFGYAAVGGFLNVLLVRVLLRAGAAVPRKCLPARAAR</sequence>
<keyword evidence="1" id="KW-1133">Transmembrane helix</keyword>
<evidence type="ECO:0000313" key="2">
    <source>
        <dbReference type="EMBL" id="GGX96430.1"/>
    </source>
</evidence>
<accession>A0A918U5U2</accession>
<keyword evidence="1" id="KW-0812">Transmembrane</keyword>
<reference evidence="2" key="1">
    <citation type="journal article" date="2014" name="Int. J. Syst. Evol. Microbiol.">
        <title>Complete genome sequence of Corynebacterium casei LMG S-19264T (=DSM 44701T), isolated from a smear-ripened cheese.</title>
        <authorList>
            <consortium name="US DOE Joint Genome Institute (JGI-PGF)"/>
            <person name="Walter F."/>
            <person name="Albersmeier A."/>
            <person name="Kalinowski J."/>
            <person name="Ruckert C."/>
        </authorList>
    </citation>
    <scope>NUCLEOTIDE SEQUENCE</scope>
    <source>
        <strain evidence="2">JCM 4790</strain>
    </source>
</reference>
<protein>
    <submittedName>
        <fullName evidence="2">Uncharacterized protein</fullName>
    </submittedName>
</protein>
<evidence type="ECO:0000256" key="1">
    <source>
        <dbReference type="SAM" id="Phobius"/>
    </source>
</evidence>
<name>A0A918U5U2_9ACTN</name>
<proteinExistence type="predicted"/>